<organism evidence="1 2">
    <name type="scientific">Lactuca sativa</name>
    <name type="common">Garden lettuce</name>
    <dbReference type="NCBI Taxonomy" id="4236"/>
    <lineage>
        <taxon>Eukaryota</taxon>
        <taxon>Viridiplantae</taxon>
        <taxon>Streptophyta</taxon>
        <taxon>Embryophyta</taxon>
        <taxon>Tracheophyta</taxon>
        <taxon>Spermatophyta</taxon>
        <taxon>Magnoliopsida</taxon>
        <taxon>eudicotyledons</taxon>
        <taxon>Gunneridae</taxon>
        <taxon>Pentapetalae</taxon>
        <taxon>asterids</taxon>
        <taxon>campanulids</taxon>
        <taxon>Asterales</taxon>
        <taxon>Asteraceae</taxon>
        <taxon>Cichorioideae</taxon>
        <taxon>Cichorieae</taxon>
        <taxon>Lactucinae</taxon>
        <taxon>Lactuca</taxon>
    </lineage>
</organism>
<dbReference type="Proteomes" id="UP000235145">
    <property type="component" value="Unassembled WGS sequence"/>
</dbReference>
<sequence>MLFSIVVGDGSVARFWDYVWCGGVLFKTQFHRLFSLSLLKDGLVSDFWTFGGWNFLWRCGIRGGVETEQLESLMQILTPIQLTSIPNNWSWSLDPSGVFSVSSMRRYIDSISLLISGVGTRWNRNCETACQIWRRLGVWLDVSFPIDPSVSEMFDWIDSLVIVRRHRSILELICMASLWVIWSYRNGVIFSLNKFKKHLLYDTIVDLSFRWFSLRKSKACVSWIDWMCNPLMT</sequence>
<proteinExistence type="predicted"/>
<dbReference type="PANTHER" id="PTHR36617">
    <property type="entry name" value="PROTEIN, PUTATIVE-RELATED"/>
    <property type="match status" value="1"/>
</dbReference>
<evidence type="ECO:0008006" key="3">
    <source>
        <dbReference type="Google" id="ProtNLM"/>
    </source>
</evidence>
<dbReference type="EMBL" id="NBSK02000003">
    <property type="protein sequence ID" value="KAJ0216551.1"/>
    <property type="molecule type" value="Genomic_DNA"/>
</dbReference>
<reference evidence="1 2" key="1">
    <citation type="journal article" date="2017" name="Nat. Commun.">
        <title>Genome assembly with in vitro proximity ligation data and whole-genome triplication in lettuce.</title>
        <authorList>
            <person name="Reyes-Chin-Wo S."/>
            <person name="Wang Z."/>
            <person name="Yang X."/>
            <person name="Kozik A."/>
            <person name="Arikit S."/>
            <person name="Song C."/>
            <person name="Xia L."/>
            <person name="Froenicke L."/>
            <person name="Lavelle D.O."/>
            <person name="Truco M.J."/>
            <person name="Xia R."/>
            <person name="Zhu S."/>
            <person name="Xu C."/>
            <person name="Xu H."/>
            <person name="Xu X."/>
            <person name="Cox K."/>
            <person name="Korf I."/>
            <person name="Meyers B.C."/>
            <person name="Michelmore R.W."/>
        </authorList>
    </citation>
    <scope>NUCLEOTIDE SEQUENCE [LARGE SCALE GENOMIC DNA]</scope>
    <source>
        <strain evidence="2">cv. Salinas</strain>
        <tissue evidence="1">Seedlings</tissue>
    </source>
</reference>
<protein>
    <recommendedName>
        <fullName evidence="3">Reverse transcriptase zinc-binding domain-containing protein</fullName>
    </recommendedName>
</protein>
<evidence type="ECO:0000313" key="1">
    <source>
        <dbReference type="EMBL" id="KAJ0216551.1"/>
    </source>
</evidence>
<gene>
    <name evidence="1" type="ORF">LSAT_V11C300119760</name>
</gene>
<dbReference type="PANTHER" id="PTHR36617:SF16">
    <property type="entry name" value="OS04G0516500 PROTEIN"/>
    <property type="match status" value="1"/>
</dbReference>
<accession>A0A9R1W5H6</accession>
<evidence type="ECO:0000313" key="2">
    <source>
        <dbReference type="Proteomes" id="UP000235145"/>
    </source>
</evidence>
<comment type="caution">
    <text evidence="1">The sequence shown here is derived from an EMBL/GenBank/DDBJ whole genome shotgun (WGS) entry which is preliminary data.</text>
</comment>
<dbReference type="AlphaFoldDB" id="A0A9R1W5H6"/>
<name>A0A9R1W5H6_LACSA</name>
<keyword evidence="2" id="KW-1185">Reference proteome</keyword>